<feature type="signal peptide" evidence="3">
    <location>
        <begin position="1"/>
        <end position="22"/>
    </location>
</feature>
<name>A0A081NH82_9GAMM</name>
<comment type="similarity">
    <text evidence="1">Belongs to the Skp family.</text>
</comment>
<evidence type="ECO:0000313" key="4">
    <source>
        <dbReference type="EMBL" id="KEQ17805.1"/>
    </source>
</evidence>
<dbReference type="EMBL" id="JOKH01000002">
    <property type="protein sequence ID" value="KEQ17805.1"/>
    <property type="molecule type" value="Genomic_DNA"/>
</dbReference>
<evidence type="ECO:0000256" key="1">
    <source>
        <dbReference type="ARBA" id="ARBA00009091"/>
    </source>
</evidence>
<dbReference type="Gene3D" id="3.30.910.20">
    <property type="entry name" value="Skp domain"/>
    <property type="match status" value="1"/>
</dbReference>
<evidence type="ECO:0000313" key="5">
    <source>
        <dbReference type="Proteomes" id="UP000028073"/>
    </source>
</evidence>
<dbReference type="eggNOG" id="COG2825">
    <property type="taxonomic scope" value="Bacteria"/>
</dbReference>
<feature type="chain" id="PRO_5001760791" description="OmpH family outer membrane protein" evidence="3">
    <location>
        <begin position="23"/>
        <end position="167"/>
    </location>
</feature>
<dbReference type="SMART" id="SM00935">
    <property type="entry name" value="OmpH"/>
    <property type="match status" value="1"/>
</dbReference>
<dbReference type="Pfam" id="PF03938">
    <property type="entry name" value="OmpH"/>
    <property type="match status" value="1"/>
</dbReference>
<dbReference type="OrthoDB" id="6194798at2"/>
<dbReference type="SUPFAM" id="SSF111384">
    <property type="entry name" value="OmpH-like"/>
    <property type="match status" value="1"/>
</dbReference>
<reference evidence="4 5" key="1">
    <citation type="submission" date="2014-06" db="EMBL/GenBank/DDBJ databases">
        <title>Whole Genome Sequences of Three Symbiotic Endozoicomonas Bacteria.</title>
        <authorList>
            <person name="Neave M.J."/>
            <person name="Apprill A."/>
            <person name="Voolstra C.R."/>
        </authorList>
    </citation>
    <scope>NUCLEOTIDE SEQUENCE [LARGE SCALE GENOMIC DNA]</scope>
    <source>
        <strain evidence="4 5">DSM 25634</strain>
    </source>
</reference>
<sequence>MNLKSIKLAFVALLLLSPLAQAQKIAVVDSEMAVLESDSAKKYAKEAEKMFAPKIKQLKALQDDIKGLEQKLKKDGPTLTDGQRENRQLEIKRKFEDLQLQDRQLRGEKARSDQAELGKMRPKLEKAIDEVSKELNYDLVLERGAVRFVKPEFDITRKVIERMNKLK</sequence>
<gene>
    <name evidence="4" type="ORF">GZ78_09055</name>
</gene>
<evidence type="ECO:0000256" key="2">
    <source>
        <dbReference type="ARBA" id="ARBA00022729"/>
    </source>
</evidence>
<dbReference type="STRING" id="1137799.GZ78_09055"/>
<dbReference type="AlphaFoldDB" id="A0A081NH82"/>
<dbReference type="Proteomes" id="UP000028073">
    <property type="component" value="Unassembled WGS sequence"/>
</dbReference>
<protein>
    <recommendedName>
        <fullName evidence="6">OmpH family outer membrane protein</fullName>
    </recommendedName>
</protein>
<dbReference type="GO" id="GO:0051082">
    <property type="term" value="F:unfolded protein binding"/>
    <property type="evidence" value="ECO:0007669"/>
    <property type="project" value="InterPro"/>
</dbReference>
<dbReference type="InterPro" id="IPR005632">
    <property type="entry name" value="Chaperone_Skp"/>
</dbReference>
<dbReference type="InterPro" id="IPR024930">
    <property type="entry name" value="Skp_dom_sf"/>
</dbReference>
<comment type="caution">
    <text evidence="4">The sequence shown here is derived from an EMBL/GenBank/DDBJ whole genome shotgun (WGS) entry which is preliminary data.</text>
</comment>
<dbReference type="PANTHER" id="PTHR35089:SF1">
    <property type="entry name" value="CHAPERONE PROTEIN SKP"/>
    <property type="match status" value="1"/>
</dbReference>
<evidence type="ECO:0008006" key="6">
    <source>
        <dbReference type="Google" id="ProtNLM"/>
    </source>
</evidence>
<dbReference type="GO" id="GO:0005829">
    <property type="term" value="C:cytosol"/>
    <property type="evidence" value="ECO:0007669"/>
    <property type="project" value="TreeGrafter"/>
</dbReference>
<dbReference type="PANTHER" id="PTHR35089">
    <property type="entry name" value="CHAPERONE PROTEIN SKP"/>
    <property type="match status" value="1"/>
</dbReference>
<organism evidence="4 5">
    <name type="scientific">Endozoicomonas numazuensis</name>
    <dbReference type="NCBI Taxonomy" id="1137799"/>
    <lineage>
        <taxon>Bacteria</taxon>
        <taxon>Pseudomonadati</taxon>
        <taxon>Pseudomonadota</taxon>
        <taxon>Gammaproteobacteria</taxon>
        <taxon>Oceanospirillales</taxon>
        <taxon>Endozoicomonadaceae</taxon>
        <taxon>Endozoicomonas</taxon>
    </lineage>
</organism>
<accession>A0A081NH82</accession>
<dbReference type="GO" id="GO:0050821">
    <property type="term" value="P:protein stabilization"/>
    <property type="evidence" value="ECO:0007669"/>
    <property type="project" value="TreeGrafter"/>
</dbReference>
<proteinExistence type="inferred from homology"/>
<keyword evidence="5" id="KW-1185">Reference proteome</keyword>
<keyword evidence="2 3" id="KW-0732">Signal</keyword>
<evidence type="ECO:0000256" key="3">
    <source>
        <dbReference type="SAM" id="SignalP"/>
    </source>
</evidence>